<gene>
    <name evidence="1" type="ORF">B5V51_10431</name>
</gene>
<name>A0A2A4IXB4_HELVI</name>
<proteinExistence type="predicted"/>
<sequence>MFNANACRNASACADSRHPAVFQPSADTYSWYITGSYCNGGNTSSEVTATMNTYIALACFLAVAHGSAIGGLGGLGGLGGYGLGYGYGAPILAAPAISTANLVKAAPIPVIKTAAIAPIVTAPVLRTVSVAAPISVGYGLGGYGLGGYGLGGYGLGGWGGLGGHGLGWGGLGWGGWGKH</sequence>
<dbReference type="EMBL" id="NWSH01004905">
    <property type="protein sequence ID" value="PCG64597.1"/>
    <property type="molecule type" value="Genomic_DNA"/>
</dbReference>
<comment type="caution">
    <text evidence="1">The sequence shown here is derived from an EMBL/GenBank/DDBJ whole genome shotgun (WGS) entry which is preliminary data.</text>
</comment>
<protein>
    <submittedName>
        <fullName evidence="1">Uncharacterized protein</fullName>
    </submittedName>
</protein>
<dbReference type="AlphaFoldDB" id="A0A2A4IXB4"/>
<reference evidence="1" key="1">
    <citation type="submission" date="2017-09" db="EMBL/GenBank/DDBJ databases">
        <title>Contemporary evolution of a Lepidopteran species, Heliothis virescens, in response to modern agricultural practices.</title>
        <authorList>
            <person name="Fritz M.L."/>
            <person name="Deyonke A.M."/>
            <person name="Papanicolaou A."/>
            <person name="Micinski S."/>
            <person name="Westbrook J."/>
            <person name="Gould F."/>
        </authorList>
    </citation>
    <scope>NUCLEOTIDE SEQUENCE [LARGE SCALE GENOMIC DNA]</scope>
    <source>
        <strain evidence="1">HvINT-</strain>
        <tissue evidence="1">Whole body</tissue>
    </source>
</reference>
<accession>A0A2A4IXB4</accession>
<evidence type="ECO:0000313" key="1">
    <source>
        <dbReference type="EMBL" id="PCG64597.1"/>
    </source>
</evidence>
<organism evidence="1">
    <name type="scientific">Heliothis virescens</name>
    <name type="common">Tobacco budworm moth</name>
    <dbReference type="NCBI Taxonomy" id="7102"/>
    <lineage>
        <taxon>Eukaryota</taxon>
        <taxon>Metazoa</taxon>
        <taxon>Ecdysozoa</taxon>
        <taxon>Arthropoda</taxon>
        <taxon>Hexapoda</taxon>
        <taxon>Insecta</taxon>
        <taxon>Pterygota</taxon>
        <taxon>Neoptera</taxon>
        <taxon>Endopterygota</taxon>
        <taxon>Lepidoptera</taxon>
        <taxon>Glossata</taxon>
        <taxon>Ditrysia</taxon>
        <taxon>Noctuoidea</taxon>
        <taxon>Noctuidae</taxon>
        <taxon>Heliothinae</taxon>
        <taxon>Heliothis</taxon>
    </lineage>
</organism>